<name>A0A1I6W859_9RHOB</name>
<keyword evidence="2" id="KW-1185">Reference proteome</keyword>
<evidence type="ECO:0000313" key="1">
    <source>
        <dbReference type="EMBL" id="SFT21764.1"/>
    </source>
</evidence>
<dbReference type="EMBL" id="FOZW01000015">
    <property type="protein sequence ID" value="SFT21764.1"/>
    <property type="molecule type" value="Genomic_DNA"/>
</dbReference>
<dbReference type="RefSeq" id="WP_092430613.1">
    <property type="nucleotide sequence ID" value="NZ_FNCL01000021.1"/>
</dbReference>
<dbReference type="Proteomes" id="UP000199392">
    <property type="component" value="Unassembled WGS sequence"/>
</dbReference>
<reference evidence="2" key="1">
    <citation type="submission" date="2016-10" db="EMBL/GenBank/DDBJ databases">
        <authorList>
            <person name="Varghese N."/>
            <person name="Submissions S."/>
        </authorList>
    </citation>
    <scope>NUCLEOTIDE SEQUENCE [LARGE SCALE GENOMIC DNA]</scope>
    <source>
        <strain evidence="2">DSM 26894</strain>
    </source>
</reference>
<organism evidence="1 2">
    <name type="scientific">Alloyangia pacifica</name>
    <dbReference type="NCBI Taxonomy" id="311180"/>
    <lineage>
        <taxon>Bacteria</taxon>
        <taxon>Pseudomonadati</taxon>
        <taxon>Pseudomonadota</taxon>
        <taxon>Alphaproteobacteria</taxon>
        <taxon>Rhodobacterales</taxon>
        <taxon>Roseobacteraceae</taxon>
        <taxon>Alloyangia</taxon>
    </lineage>
</organism>
<accession>A0A1I6W859</accession>
<evidence type="ECO:0000313" key="2">
    <source>
        <dbReference type="Proteomes" id="UP000199392"/>
    </source>
</evidence>
<dbReference type="OrthoDB" id="7917345at2"/>
<protein>
    <submittedName>
        <fullName evidence="1">Uncharacterized protein</fullName>
    </submittedName>
</protein>
<gene>
    <name evidence="1" type="ORF">SAMN04488050_115108</name>
</gene>
<dbReference type="AlphaFoldDB" id="A0A1I6W859"/>
<sequence length="159" mass="17621">MTVQAMHNFRSIGNSSLSCANQSHNMFNAIPNYASLRHAIRHIKDPEVKGKSMREFSPVIPIAELKPTLEAGGKIEVECVEEPTRVSNQYQAVWKFYALAENGGQQHRLLVVHGRDVKPRTIRTLTGLLSFAMDLGVSPISIPRHAGECAVWEPYKGAA</sequence>
<proteinExistence type="predicted"/>